<geneLocation type="plasmid" evidence="1">
    <name>pPD1</name>
</geneLocation>
<organism evidence="1">
    <name type="scientific">Enterococcus faecalis</name>
    <name type="common">Streptococcus faecalis</name>
    <dbReference type="NCBI Taxonomy" id="1351"/>
    <lineage>
        <taxon>Bacteria</taxon>
        <taxon>Bacillati</taxon>
        <taxon>Bacillota</taxon>
        <taxon>Bacilli</taxon>
        <taxon>Lactobacillales</taxon>
        <taxon>Enterococcaceae</taxon>
        <taxon>Enterococcus</taxon>
    </lineage>
</organism>
<gene>
    <name evidence="1" type="primary">pd113</name>
</gene>
<reference evidence="1" key="1">
    <citation type="journal article" date="1992" name="Mol. Microbiol.">
        <title>Transcriptional control of sex-pheromone-inducible genes on plasmid pAD1 of Enterococcus faecalis and sequence analysis of a third structural gene for (pPD1-encoded) aggregation substance.</title>
        <authorList>
            <person name="Galli D."/>
            <person name="Friesenegger A."/>
            <person name="Wirth R."/>
        </authorList>
    </citation>
    <scope>NUCLEOTIDE SEQUENCE</scope>
    <source>
        <strain evidence="1">OG1X</strain>
        <plasmid evidence="1">pPD1</plasmid>
    </source>
</reference>
<sequence>MDSNKTLLLKSQCFTLKHELSEKPIMIIFYQRKNCETNRKTGRGVKDMSKSVSSDEFWAYLQREYFYRFPKATHDEAMAFLMRFTEVSKNSTKEGATIIEELFEEERQRRERR</sequence>
<name>Q47769_ENTFL</name>
<dbReference type="PIR" id="S22627">
    <property type="entry name" value="S22627"/>
</dbReference>
<proteinExistence type="predicted"/>
<keyword evidence="1" id="KW-0614">Plasmid</keyword>
<dbReference type="AlphaFoldDB" id="Q47769"/>
<dbReference type="EMBL" id="X62656">
    <property type="protein sequence ID" value="CAA44523.1"/>
    <property type="molecule type" value="Genomic_DNA"/>
</dbReference>
<accession>Q47769</accession>
<evidence type="ECO:0000313" key="1">
    <source>
        <dbReference type="EMBL" id="CAA44523.1"/>
    </source>
</evidence>
<protein>
    <submittedName>
        <fullName evidence="1">Pd113 protein</fullName>
    </submittedName>
</protein>